<dbReference type="PANTHER" id="PTHR30012">
    <property type="entry name" value="GENERAL SECRETION PATHWAY PROTEIN"/>
    <property type="match status" value="1"/>
</dbReference>
<dbReference type="InterPro" id="IPR018076">
    <property type="entry name" value="T2SS_GspF_dom"/>
</dbReference>
<dbReference type="Pfam" id="PF00482">
    <property type="entry name" value="T2SSF"/>
    <property type="match status" value="2"/>
</dbReference>
<evidence type="ECO:0000256" key="3">
    <source>
        <dbReference type="ARBA" id="ARBA00022475"/>
    </source>
</evidence>
<protein>
    <recommendedName>
        <fullName evidence="9">Type II secretion system protein GspF domain-containing protein</fullName>
    </recommendedName>
</protein>
<evidence type="ECO:0000313" key="11">
    <source>
        <dbReference type="Proteomes" id="UP000228906"/>
    </source>
</evidence>
<reference evidence="11" key="1">
    <citation type="submission" date="2017-09" db="EMBL/GenBank/DDBJ databases">
        <title>Depth-based differentiation of microbial function through sediment-hosted aquifers and enrichment of novel symbionts in the deep terrestrial subsurface.</title>
        <authorList>
            <person name="Probst A.J."/>
            <person name="Ladd B."/>
            <person name="Jarett J.K."/>
            <person name="Geller-Mcgrath D.E."/>
            <person name="Sieber C.M.K."/>
            <person name="Emerson J.B."/>
            <person name="Anantharaman K."/>
            <person name="Thomas B.C."/>
            <person name="Malmstrom R."/>
            <person name="Stieglmeier M."/>
            <person name="Klingl A."/>
            <person name="Woyke T."/>
            <person name="Ryan C.M."/>
            <person name="Banfield J.F."/>
        </authorList>
    </citation>
    <scope>NUCLEOTIDE SEQUENCE [LARGE SCALE GENOMIC DNA]</scope>
</reference>
<dbReference type="FunFam" id="1.20.81.30:FF:000001">
    <property type="entry name" value="Type II secretion system protein F"/>
    <property type="match status" value="1"/>
</dbReference>
<dbReference type="PRINTS" id="PR00812">
    <property type="entry name" value="BCTERIALGSPF"/>
</dbReference>
<sequence>MKFFYKARNQAGQEQKGEIEASSKKAALDILEKHGLYVISLQASGGFRLKLAFNLTTGISSKDLVMFTRQFSIMLKSAIPPLEALRALISQITNQAFKQKLIKMAEALETGNSLSRALSLESKIFNPFYVNMVKSGEATGKMADALDYLAEHLERDYNLKGKIRGAMIYPAFVISAFMGAFFLATFFIIPRLTQILTSFQGKLPLSTKLIMGMAAFVRGGGWVLVLVFFLLLFVAPFVLKHFPATKKVYDKYILKMPIMGSFKKKVYLTQFSENLSVLVAAGLPITQALKITKDIIGNTTYQFILERAEDRVSRGEKISSVLGGFPEQFPAFVTQMVSTGEETGRIEDTLINVVKFYQEDLSRTAENLTAILEPILILCLGAGIGVLAVGLFLPLFKIGMGGV</sequence>
<feature type="domain" description="Type II secretion system protein GspF" evidence="9">
    <location>
        <begin position="271"/>
        <end position="394"/>
    </location>
</feature>
<dbReference type="EMBL" id="PFAV01000033">
    <property type="protein sequence ID" value="PIR91490.1"/>
    <property type="molecule type" value="Genomic_DNA"/>
</dbReference>
<keyword evidence="7 8" id="KW-0472">Membrane</keyword>
<feature type="transmembrane region" description="Helical" evidence="8">
    <location>
        <begin position="209"/>
        <end position="239"/>
    </location>
</feature>
<gene>
    <name evidence="10" type="ORF">COU03_02015</name>
</gene>
<keyword evidence="4" id="KW-0997">Cell inner membrane</keyword>
<comment type="subcellular location">
    <subcellularLocation>
        <location evidence="1">Cell inner membrane</location>
        <topology evidence="1">Multi-pass membrane protein</topology>
    </subcellularLocation>
</comment>
<name>A0A2H0UZG5_9BACT</name>
<dbReference type="PANTHER" id="PTHR30012:SF0">
    <property type="entry name" value="TYPE II SECRETION SYSTEM PROTEIN F-RELATED"/>
    <property type="match status" value="1"/>
</dbReference>
<evidence type="ECO:0000256" key="2">
    <source>
        <dbReference type="ARBA" id="ARBA00005745"/>
    </source>
</evidence>
<dbReference type="Gene3D" id="1.20.81.30">
    <property type="entry name" value="Type II secretion system (T2SS), domain F"/>
    <property type="match status" value="2"/>
</dbReference>
<evidence type="ECO:0000259" key="9">
    <source>
        <dbReference type="Pfam" id="PF00482"/>
    </source>
</evidence>
<evidence type="ECO:0000256" key="6">
    <source>
        <dbReference type="ARBA" id="ARBA00022989"/>
    </source>
</evidence>
<keyword evidence="3" id="KW-1003">Cell membrane</keyword>
<dbReference type="InterPro" id="IPR003004">
    <property type="entry name" value="GspF/PilC"/>
</dbReference>
<dbReference type="AlphaFoldDB" id="A0A2H0UZG5"/>
<evidence type="ECO:0000256" key="7">
    <source>
        <dbReference type="ARBA" id="ARBA00023136"/>
    </source>
</evidence>
<feature type="domain" description="Type II secretion system protein GspF" evidence="9">
    <location>
        <begin position="67"/>
        <end position="190"/>
    </location>
</feature>
<dbReference type="Proteomes" id="UP000228906">
    <property type="component" value="Unassembled WGS sequence"/>
</dbReference>
<keyword evidence="5 8" id="KW-0812">Transmembrane</keyword>
<comment type="caution">
    <text evidence="10">The sequence shown here is derived from an EMBL/GenBank/DDBJ whole genome shotgun (WGS) entry which is preliminary data.</text>
</comment>
<evidence type="ECO:0000256" key="1">
    <source>
        <dbReference type="ARBA" id="ARBA00004429"/>
    </source>
</evidence>
<evidence type="ECO:0000313" key="10">
    <source>
        <dbReference type="EMBL" id="PIR91490.1"/>
    </source>
</evidence>
<dbReference type="GO" id="GO:0005886">
    <property type="term" value="C:plasma membrane"/>
    <property type="evidence" value="ECO:0007669"/>
    <property type="project" value="UniProtKB-SubCell"/>
</dbReference>
<comment type="similarity">
    <text evidence="2">Belongs to the GSP F family.</text>
</comment>
<evidence type="ECO:0000256" key="8">
    <source>
        <dbReference type="SAM" id="Phobius"/>
    </source>
</evidence>
<accession>A0A2H0UZG5</accession>
<proteinExistence type="inferred from homology"/>
<feature type="transmembrane region" description="Helical" evidence="8">
    <location>
        <begin position="167"/>
        <end position="189"/>
    </location>
</feature>
<keyword evidence="6 8" id="KW-1133">Transmembrane helix</keyword>
<dbReference type="InterPro" id="IPR042094">
    <property type="entry name" value="T2SS_GspF_sf"/>
</dbReference>
<evidence type="ECO:0000256" key="4">
    <source>
        <dbReference type="ARBA" id="ARBA00022519"/>
    </source>
</evidence>
<evidence type="ECO:0000256" key="5">
    <source>
        <dbReference type="ARBA" id="ARBA00022692"/>
    </source>
</evidence>
<feature type="transmembrane region" description="Helical" evidence="8">
    <location>
        <begin position="375"/>
        <end position="396"/>
    </location>
</feature>
<organism evidence="10 11">
    <name type="scientific">bacterium (Candidatus Gribaldobacteria) CG10_big_fil_rev_8_21_14_0_10_41_12</name>
    <dbReference type="NCBI Taxonomy" id="2014277"/>
    <lineage>
        <taxon>Bacteria</taxon>
        <taxon>Candidatus Gribaldobacteria</taxon>
    </lineage>
</organism>